<evidence type="ECO:0000313" key="2">
    <source>
        <dbReference type="EMBL" id="KAA3460307.1"/>
    </source>
</evidence>
<dbReference type="AlphaFoldDB" id="A0A5B6UTL6"/>
<name>A0A5B6UTL6_9ROSI</name>
<keyword evidence="2" id="KW-0695">RNA-directed DNA polymerase</keyword>
<dbReference type="Pfam" id="PF00078">
    <property type="entry name" value="RVT_1"/>
    <property type="match status" value="1"/>
</dbReference>
<organism evidence="2 3">
    <name type="scientific">Gossypium australe</name>
    <dbReference type="NCBI Taxonomy" id="47621"/>
    <lineage>
        <taxon>Eukaryota</taxon>
        <taxon>Viridiplantae</taxon>
        <taxon>Streptophyta</taxon>
        <taxon>Embryophyta</taxon>
        <taxon>Tracheophyta</taxon>
        <taxon>Spermatophyta</taxon>
        <taxon>Magnoliopsida</taxon>
        <taxon>eudicotyledons</taxon>
        <taxon>Gunneridae</taxon>
        <taxon>Pentapetalae</taxon>
        <taxon>rosids</taxon>
        <taxon>malvids</taxon>
        <taxon>Malvales</taxon>
        <taxon>Malvaceae</taxon>
        <taxon>Malvoideae</taxon>
        <taxon>Gossypium</taxon>
    </lineage>
</organism>
<dbReference type="OrthoDB" id="1937198at2759"/>
<dbReference type="Proteomes" id="UP000325315">
    <property type="component" value="Unassembled WGS sequence"/>
</dbReference>
<dbReference type="PROSITE" id="PS50878">
    <property type="entry name" value="RT_POL"/>
    <property type="match status" value="1"/>
</dbReference>
<protein>
    <submittedName>
        <fullName evidence="2">Reverse transcriptase</fullName>
    </submittedName>
</protein>
<accession>A0A5B6UTL6</accession>
<dbReference type="InterPro" id="IPR000477">
    <property type="entry name" value="RT_dom"/>
</dbReference>
<sequence length="87" mass="10022">MTDIVLIPKVQNPTKLVSFRPISLCTVIYKIVAKTIVNRLQEVIGKLISDNVLLAYKILHKFRQKRMGKKGYMAVKLDMSKAYDRVE</sequence>
<feature type="domain" description="Reverse transcriptase" evidence="1">
    <location>
        <begin position="1"/>
        <end position="87"/>
    </location>
</feature>
<dbReference type="SUPFAM" id="SSF56672">
    <property type="entry name" value="DNA/RNA polymerases"/>
    <property type="match status" value="1"/>
</dbReference>
<keyword evidence="3" id="KW-1185">Reference proteome</keyword>
<dbReference type="InterPro" id="IPR043502">
    <property type="entry name" value="DNA/RNA_pol_sf"/>
</dbReference>
<dbReference type="EMBL" id="SMMG02000009">
    <property type="protein sequence ID" value="KAA3460307.1"/>
    <property type="molecule type" value="Genomic_DNA"/>
</dbReference>
<comment type="caution">
    <text evidence="2">The sequence shown here is derived from an EMBL/GenBank/DDBJ whole genome shotgun (WGS) entry which is preliminary data.</text>
</comment>
<proteinExistence type="predicted"/>
<evidence type="ECO:0000313" key="3">
    <source>
        <dbReference type="Proteomes" id="UP000325315"/>
    </source>
</evidence>
<evidence type="ECO:0000259" key="1">
    <source>
        <dbReference type="PROSITE" id="PS50878"/>
    </source>
</evidence>
<keyword evidence="2" id="KW-0808">Transferase</keyword>
<dbReference type="GO" id="GO:0003964">
    <property type="term" value="F:RNA-directed DNA polymerase activity"/>
    <property type="evidence" value="ECO:0007669"/>
    <property type="project" value="UniProtKB-KW"/>
</dbReference>
<keyword evidence="2" id="KW-0548">Nucleotidyltransferase</keyword>
<dbReference type="PANTHER" id="PTHR19446">
    <property type="entry name" value="REVERSE TRANSCRIPTASES"/>
    <property type="match status" value="1"/>
</dbReference>
<gene>
    <name evidence="2" type="ORF">EPI10_026987</name>
</gene>
<reference evidence="3" key="1">
    <citation type="journal article" date="2019" name="Plant Biotechnol. J.">
        <title>Genome sequencing of the Australian wild diploid species Gossypium australe highlights disease resistance and delayed gland morphogenesis.</title>
        <authorList>
            <person name="Cai Y."/>
            <person name="Cai X."/>
            <person name="Wang Q."/>
            <person name="Wang P."/>
            <person name="Zhang Y."/>
            <person name="Cai C."/>
            <person name="Xu Y."/>
            <person name="Wang K."/>
            <person name="Zhou Z."/>
            <person name="Wang C."/>
            <person name="Geng S."/>
            <person name="Li B."/>
            <person name="Dong Q."/>
            <person name="Hou Y."/>
            <person name="Wang H."/>
            <person name="Ai P."/>
            <person name="Liu Z."/>
            <person name="Yi F."/>
            <person name="Sun M."/>
            <person name="An G."/>
            <person name="Cheng J."/>
            <person name="Zhang Y."/>
            <person name="Shi Q."/>
            <person name="Xie Y."/>
            <person name="Shi X."/>
            <person name="Chang Y."/>
            <person name="Huang F."/>
            <person name="Chen Y."/>
            <person name="Hong S."/>
            <person name="Mi L."/>
            <person name="Sun Q."/>
            <person name="Zhang L."/>
            <person name="Zhou B."/>
            <person name="Peng R."/>
            <person name="Zhang X."/>
            <person name="Liu F."/>
        </authorList>
    </citation>
    <scope>NUCLEOTIDE SEQUENCE [LARGE SCALE GENOMIC DNA]</scope>
    <source>
        <strain evidence="3">cv. PA1801</strain>
    </source>
</reference>